<protein>
    <recommendedName>
        <fullName evidence="4">TadE-like protein</fullName>
    </recommendedName>
</protein>
<keyword evidence="1" id="KW-1133">Transmembrane helix</keyword>
<proteinExistence type="predicted"/>
<evidence type="ECO:0000313" key="3">
    <source>
        <dbReference type="Proteomes" id="UP000587396"/>
    </source>
</evidence>
<dbReference type="AlphaFoldDB" id="A0A842JEE3"/>
<dbReference type="Proteomes" id="UP000587396">
    <property type="component" value="Unassembled WGS sequence"/>
</dbReference>
<accession>A0A842JEE3</accession>
<feature type="transmembrane region" description="Helical" evidence="1">
    <location>
        <begin position="6"/>
        <end position="27"/>
    </location>
</feature>
<reference evidence="2 3" key="1">
    <citation type="submission" date="2020-08" db="EMBL/GenBank/DDBJ databases">
        <authorList>
            <person name="Liu C."/>
            <person name="Sun Q."/>
        </authorList>
    </citation>
    <scope>NUCLEOTIDE SEQUENCE [LARGE SCALE GENOMIC DNA]</scope>
    <source>
        <strain evidence="2 3">N22</strain>
    </source>
</reference>
<comment type="caution">
    <text evidence="2">The sequence shown here is derived from an EMBL/GenBank/DDBJ whole genome shotgun (WGS) entry which is preliminary data.</text>
</comment>
<evidence type="ECO:0008006" key="4">
    <source>
        <dbReference type="Google" id="ProtNLM"/>
    </source>
</evidence>
<name>A0A842JEE3_9ACTN</name>
<gene>
    <name evidence="2" type="ORF">H7313_02620</name>
</gene>
<dbReference type="EMBL" id="JACMSE010000001">
    <property type="protein sequence ID" value="MBC2888245.1"/>
    <property type="molecule type" value="Genomic_DNA"/>
</dbReference>
<organism evidence="2 3">
    <name type="scientific">Gordonibacter massiliensis</name>
    <name type="common">ex Traore et al. 2017</name>
    <dbReference type="NCBI Taxonomy" id="1841863"/>
    <lineage>
        <taxon>Bacteria</taxon>
        <taxon>Bacillati</taxon>
        <taxon>Actinomycetota</taxon>
        <taxon>Coriobacteriia</taxon>
        <taxon>Eggerthellales</taxon>
        <taxon>Eggerthellaceae</taxon>
        <taxon>Gordonibacter</taxon>
    </lineage>
</organism>
<keyword evidence="1" id="KW-0472">Membrane</keyword>
<keyword evidence="1" id="KW-0812">Transmembrane</keyword>
<keyword evidence="3" id="KW-1185">Reference proteome</keyword>
<evidence type="ECO:0000256" key="1">
    <source>
        <dbReference type="SAM" id="Phobius"/>
    </source>
</evidence>
<evidence type="ECO:0000313" key="2">
    <source>
        <dbReference type="EMBL" id="MBC2888245.1"/>
    </source>
</evidence>
<sequence length="133" mass="14102">MTVELAVVFPVLVAVAVIAVNALLFFSECAAFDRVAREAVRVHATSPAYGQGLEQSCAQVAQTVEQAFDRPFEATRVAVEGTDGGHARFTATIEFSPTLFGMGLKPSVFGVALPPLQHEVSLAVDPYKPGVLL</sequence>